<sequence>MSGFNPTEKKAAFSIAILIALRMYGLFLIMPVFSVYAKTLAGSTPFLTGLALGIYGLTQAGLQIPLGLASDFYGRKKILTIGLLIFIAGSVIAALSTSIYGVVVGRAIQGMGAIASTGMALIADVSRPEQRTKMMAIVGMSIGLAFMLAFITAPPLYGLFGVSGLFWITAILAVLALIQLHVFVSEPTKSIKKGFSFIEFCHTFKDMSLMSLNLSVFVLHAVMTAVFVVLPLILVEQLGFALPQHWKMYLPVLLLSVVLFIPMIILHEKLKKYFLFISLALFGLALSQLMLAWFNSSLLIIAAMLVLYFAFFNFLEAAMPAMLSRIAGTKYRGAAMGGYSTSQFLGAFVGASIAGAMLQTSYVSVFYATAILVLVSALIVMLVNIFLKNN</sequence>
<proteinExistence type="predicted"/>
<feature type="transmembrane region" description="Helical" evidence="7">
    <location>
        <begin position="273"/>
        <end position="291"/>
    </location>
</feature>
<protein>
    <submittedName>
        <fullName evidence="9">Inner membrane transport protein YajR</fullName>
    </submittedName>
</protein>
<dbReference type="PANTHER" id="PTHR23517">
    <property type="entry name" value="RESISTANCE PROTEIN MDTM, PUTATIVE-RELATED-RELATED"/>
    <property type="match status" value="1"/>
</dbReference>
<feature type="domain" description="Major facilitator superfamily (MFS) profile" evidence="8">
    <location>
        <begin position="11"/>
        <end position="388"/>
    </location>
</feature>
<feature type="transmembrane region" description="Helical" evidence="7">
    <location>
        <begin position="12"/>
        <end position="34"/>
    </location>
</feature>
<organism evidence="9">
    <name type="scientific">hydrothermal vent metagenome</name>
    <dbReference type="NCBI Taxonomy" id="652676"/>
    <lineage>
        <taxon>unclassified sequences</taxon>
        <taxon>metagenomes</taxon>
        <taxon>ecological metagenomes</taxon>
    </lineage>
</organism>
<keyword evidence="2" id="KW-0813">Transport</keyword>
<evidence type="ECO:0000256" key="5">
    <source>
        <dbReference type="ARBA" id="ARBA00022989"/>
    </source>
</evidence>
<evidence type="ECO:0000313" key="9">
    <source>
        <dbReference type="EMBL" id="VAW33033.1"/>
    </source>
</evidence>
<keyword evidence="3" id="KW-1003">Cell membrane</keyword>
<dbReference type="InterPro" id="IPR050171">
    <property type="entry name" value="MFS_Transporters"/>
</dbReference>
<dbReference type="PROSITE" id="PS50850">
    <property type="entry name" value="MFS"/>
    <property type="match status" value="1"/>
</dbReference>
<dbReference type="InterPro" id="IPR020846">
    <property type="entry name" value="MFS_dom"/>
</dbReference>
<reference evidence="9" key="1">
    <citation type="submission" date="2018-06" db="EMBL/GenBank/DDBJ databases">
        <authorList>
            <person name="Zhirakovskaya E."/>
        </authorList>
    </citation>
    <scope>NUCLEOTIDE SEQUENCE</scope>
</reference>
<keyword evidence="5 7" id="KW-1133">Transmembrane helix</keyword>
<feature type="transmembrane region" description="Helical" evidence="7">
    <location>
        <begin position="297"/>
        <end position="315"/>
    </location>
</feature>
<dbReference type="CDD" id="cd17472">
    <property type="entry name" value="MFS_YajR_like"/>
    <property type="match status" value="1"/>
</dbReference>
<dbReference type="InterPro" id="IPR005829">
    <property type="entry name" value="Sugar_transporter_CS"/>
</dbReference>
<feature type="transmembrane region" description="Helical" evidence="7">
    <location>
        <begin position="78"/>
        <end position="100"/>
    </location>
</feature>
<feature type="transmembrane region" description="Helical" evidence="7">
    <location>
        <begin position="246"/>
        <end position="266"/>
    </location>
</feature>
<dbReference type="SUPFAM" id="SSF103473">
    <property type="entry name" value="MFS general substrate transporter"/>
    <property type="match status" value="1"/>
</dbReference>
<comment type="subcellular location">
    <subcellularLocation>
        <location evidence="1">Cell membrane</location>
        <topology evidence="1">Multi-pass membrane protein</topology>
    </subcellularLocation>
</comment>
<evidence type="ECO:0000256" key="3">
    <source>
        <dbReference type="ARBA" id="ARBA00022475"/>
    </source>
</evidence>
<evidence type="ECO:0000259" key="8">
    <source>
        <dbReference type="PROSITE" id="PS50850"/>
    </source>
</evidence>
<dbReference type="PROSITE" id="PS00216">
    <property type="entry name" value="SUGAR_TRANSPORT_1"/>
    <property type="match status" value="1"/>
</dbReference>
<dbReference type="PANTHER" id="PTHR23517:SF2">
    <property type="entry name" value="MULTIDRUG RESISTANCE PROTEIN MDTH"/>
    <property type="match status" value="1"/>
</dbReference>
<feature type="transmembrane region" description="Helical" evidence="7">
    <location>
        <begin position="135"/>
        <end position="153"/>
    </location>
</feature>
<dbReference type="Gene3D" id="1.20.1250.20">
    <property type="entry name" value="MFS general substrate transporter like domains"/>
    <property type="match status" value="1"/>
</dbReference>
<dbReference type="AlphaFoldDB" id="A0A3B0UY27"/>
<evidence type="ECO:0000256" key="1">
    <source>
        <dbReference type="ARBA" id="ARBA00004651"/>
    </source>
</evidence>
<evidence type="ECO:0000256" key="2">
    <source>
        <dbReference type="ARBA" id="ARBA00022448"/>
    </source>
</evidence>
<gene>
    <name evidence="9" type="ORF">MNBD_GAMMA01-2023</name>
</gene>
<evidence type="ECO:0000256" key="6">
    <source>
        <dbReference type="ARBA" id="ARBA00023136"/>
    </source>
</evidence>
<keyword evidence="6 7" id="KW-0472">Membrane</keyword>
<keyword evidence="4 7" id="KW-0812">Transmembrane</keyword>
<feature type="transmembrane region" description="Helical" evidence="7">
    <location>
        <begin position="46"/>
        <end position="66"/>
    </location>
</feature>
<feature type="transmembrane region" description="Helical" evidence="7">
    <location>
        <begin position="364"/>
        <end position="387"/>
    </location>
</feature>
<feature type="transmembrane region" description="Helical" evidence="7">
    <location>
        <begin position="212"/>
        <end position="234"/>
    </location>
</feature>
<dbReference type="Pfam" id="PF07690">
    <property type="entry name" value="MFS_1"/>
    <property type="match status" value="1"/>
</dbReference>
<name>A0A3B0UY27_9ZZZZ</name>
<evidence type="ECO:0000256" key="4">
    <source>
        <dbReference type="ARBA" id="ARBA00022692"/>
    </source>
</evidence>
<dbReference type="InterPro" id="IPR011701">
    <property type="entry name" value="MFS"/>
</dbReference>
<dbReference type="InterPro" id="IPR036259">
    <property type="entry name" value="MFS_trans_sf"/>
</dbReference>
<feature type="transmembrane region" description="Helical" evidence="7">
    <location>
        <begin position="165"/>
        <end position="184"/>
    </location>
</feature>
<accession>A0A3B0UY27</accession>
<evidence type="ECO:0000256" key="7">
    <source>
        <dbReference type="SAM" id="Phobius"/>
    </source>
</evidence>
<feature type="transmembrane region" description="Helical" evidence="7">
    <location>
        <begin position="336"/>
        <end position="358"/>
    </location>
</feature>
<dbReference type="EMBL" id="UOEW01000016">
    <property type="protein sequence ID" value="VAW33033.1"/>
    <property type="molecule type" value="Genomic_DNA"/>
</dbReference>
<dbReference type="GO" id="GO:0005886">
    <property type="term" value="C:plasma membrane"/>
    <property type="evidence" value="ECO:0007669"/>
    <property type="project" value="UniProtKB-SubCell"/>
</dbReference>
<dbReference type="GO" id="GO:0022857">
    <property type="term" value="F:transmembrane transporter activity"/>
    <property type="evidence" value="ECO:0007669"/>
    <property type="project" value="InterPro"/>
</dbReference>